<dbReference type="Proteomes" id="UP001567538">
    <property type="component" value="Unassembled WGS sequence"/>
</dbReference>
<keyword evidence="1" id="KW-0863">Zinc-finger</keyword>
<dbReference type="InterPro" id="IPR013083">
    <property type="entry name" value="Znf_RING/FYVE/PHD"/>
</dbReference>
<evidence type="ECO:0000256" key="1">
    <source>
        <dbReference type="PROSITE-ProRule" id="PRU00175"/>
    </source>
</evidence>
<protein>
    <submittedName>
        <fullName evidence="3">RING-type E3 ubiquitin transferase</fullName>
        <ecNumber evidence="3">2.3.2.27</ecNumber>
    </submittedName>
</protein>
<dbReference type="InterPro" id="IPR051826">
    <property type="entry name" value="E3_ubiquitin-ligase_domain"/>
</dbReference>
<dbReference type="SMART" id="SM00184">
    <property type="entry name" value="RING"/>
    <property type="match status" value="1"/>
</dbReference>
<name>A0ABD1IDY6_SALDI</name>
<keyword evidence="1" id="KW-0479">Metal-binding</keyword>
<evidence type="ECO:0000313" key="4">
    <source>
        <dbReference type="Proteomes" id="UP001567538"/>
    </source>
</evidence>
<gene>
    <name evidence="3" type="ORF">AAHA92_01626</name>
</gene>
<keyword evidence="1" id="KW-0862">Zinc</keyword>
<dbReference type="Gene3D" id="3.30.40.10">
    <property type="entry name" value="Zinc/RING finger domain, C3HC4 (zinc finger)"/>
    <property type="match status" value="1"/>
</dbReference>
<dbReference type="AlphaFoldDB" id="A0ABD1IDY6"/>
<dbReference type="EMBL" id="JBEAFC010000002">
    <property type="protein sequence ID" value="KAL1565959.1"/>
    <property type="molecule type" value="Genomic_DNA"/>
</dbReference>
<sequence>MMANSINSTDTIIMAALSTLSPPHHSHLSDSISALLRRHLGRLVSLLSSPALFAVTLRHLQSLSLHHKCLLIARHLLSSLTILRHALLSPSEAAQPPAARMKLRDLDAALLLLLLCELHHHDRRHLLDAPPSRWRALLAAYASSAVLRLSSFGGCSGGEALVQFAESVRRCWDLVRVMGGGEGRAAAAAAAAVVALPSVSAGGGEECAICREEMREGRDVCELPCNHLFHWICILRWLEKTHTCPCCRRRLPTDDLRREIERLLEEIAVIGGGCEHGRIQ</sequence>
<feature type="domain" description="RING-type" evidence="2">
    <location>
        <begin position="207"/>
        <end position="248"/>
    </location>
</feature>
<dbReference type="PANTHER" id="PTHR22765:SF343">
    <property type="entry name" value="E3 UBIQUITIN-PROTEIN LIGASE SGR9, AMYLOPLASTIC"/>
    <property type="match status" value="1"/>
</dbReference>
<proteinExistence type="predicted"/>
<comment type="caution">
    <text evidence="3">The sequence shown here is derived from an EMBL/GenBank/DDBJ whole genome shotgun (WGS) entry which is preliminary data.</text>
</comment>
<keyword evidence="3" id="KW-0808">Transferase</keyword>
<keyword evidence="4" id="KW-1185">Reference proteome</keyword>
<dbReference type="InterPro" id="IPR001841">
    <property type="entry name" value="Znf_RING"/>
</dbReference>
<evidence type="ECO:0000259" key="2">
    <source>
        <dbReference type="PROSITE" id="PS50089"/>
    </source>
</evidence>
<dbReference type="GO" id="GO:0008270">
    <property type="term" value="F:zinc ion binding"/>
    <property type="evidence" value="ECO:0007669"/>
    <property type="project" value="UniProtKB-KW"/>
</dbReference>
<accession>A0ABD1IDY6</accession>
<dbReference type="PANTHER" id="PTHR22765">
    <property type="entry name" value="RING FINGER AND PROTEASE ASSOCIATED DOMAIN-CONTAINING"/>
    <property type="match status" value="1"/>
</dbReference>
<keyword evidence="3" id="KW-0012">Acyltransferase</keyword>
<dbReference type="GO" id="GO:0061630">
    <property type="term" value="F:ubiquitin protein ligase activity"/>
    <property type="evidence" value="ECO:0007669"/>
    <property type="project" value="UniProtKB-EC"/>
</dbReference>
<dbReference type="EC" id="2.3.2.27" evidence="3"/>
<organism evidence="3 4">
    <name type="scientific">Salvia divinorum</name>
    <name type="common">Maria pastora</name>
    <name type="synonym">Diviner's sage</name>
    <dbReference type="NCBI Taxonomy" id="28513"/>
    <lineage>
        <taxon>Eukaryota</taxon>
        <taxon>Viridiplantae</taxon>
        <taxon>Streptophyta</taxon>
        <taxon>Embryophyta</taxon>
        <taxon>Tracheophyta</taxon>
        <taxon>Spermatophyta</taxon>
        <taxon>Magnoliopsida</taxon>
        <taxon>eudicotyledons</taxon>
        <taxon>Gunneridae</taxon>
        <taxon>Pentapetalae</taxon>
        <taxon>asterids</taxon>
        <taxon>lamiids</taxon>
        <taxon>Lamiales</taxon>
        <taxon>Lamiaceae</taxon>
        <taxon>Nepetoideae</taxon>
        <taxon>Mentheae</taxon>
        <taxon>Salviinae</taxon>
        <taxon>Salvia</taxon>
        <taxon>Salvia subgen. Calosphace</taxon>
    </lineage>
</organism>
<evidence type="ECO:0000313" key="3">
    <source>
        <dbReference type="EMBL" id="KAL1565959.1"/>
    </source>
</evidence>
<dbReference type="SUPFAM" id="SSF57850">
    <property type="entry name" value="RING/U-box"/>
    <property type="match status" value="1"/>
</dbReference>
<dbReference type="CDD" id="cd16454">
    <property type="entry name" value="RING-H2_PA-TM-RING"/>
    <property type="match status" value="1"/>
</dbReference>
<dbReference type="Pfam" id="PF13639">
    <property type="entry name" value="zf-RING_2"/>
    <property type="match status" value="1"/>
</dbReference>
<dbReference type="PROSITE" id="PS50089">
    <property type="entry name" value="ZF_RING_2"/>
    <property type="match status" value="1"/>
</dbReference>
<reference evidence="3 4" key="1">
    <citation type="submission" date="2024-06" db="EMBL/GenBank/DDBJ databases">
        <title>A chromosome level genome sequence of Diviner's sage (Salvia divinorum).</title>
        <authorList>
            <person name="Ford S.A."/>
            <person name="Ro D.-K."/>
            <person name="Ness R.W."/>
            <person name="Phillips M.A."/>
        </authorList>
    </citation>
    <scope>NUCLEOTIDE SEQUENCE [LARGE SCALE GENOMIC DNA]</scope>
    <source>
        <strain evidence="3">SAF-2024a</strain>
        <tissue evidence="3">Leaf</tissue>
    </source>
</reference>